<organism evidence="10 11">
    <name type="scientific">Alienimonas chondri</name>
    <dbReference type="NCBI Taxonomy" id="2681879"/>
    <lineage>
        <taxon>Bacteria</taxon>
        <taxon>Pseudomonadati</taxon>
        <taxon>Planctomycetota</taxon>
        <taxon>Planctomycetia</taxon>
        <taxon>Planctomycetales</taxon>
        <taxon>Planctomycetaceae</taxon>
        <taxon>Alienimonas</taxon>
    </lineage>
</organism>
<evidence type="ECO:0000256" key="1">
    <source>
        <dbReference type="ARBA" id="ARBA00004496"/>
    </source>
</evidence>
<name>A0ABX1VGN2_9PLAN</name>
<comment type="caution">
    <text evidence="10">The sequence shown here is derived from an EMBL/GenBank/DDBJ whole genome shotgun (WGS) entry which is preliminary data.</text>
</comment>
<feature type="domain" description="DAHP synthetase I/KDSA" evidence="9">
    <location>
        <begin position="26"/>
        <end position="284"/>
    </location>
</feature>
<dbReference type="RefSeq" id="WP_315854671.1">
    <property type="nucleotide sequence ID" value="NZ_WTPX01000094.1"/>
</dbReference>
<dbReference type="NCBIfam" id="TIGR01362">
    <property type="entry name" value="KDO8P_synth"/>
    <property type="match status" value="1"/>
</dbReference>
<dbReference type="InterPro" id="IPR006269">
    <property type="entry name" value="KDO8P_synthase"/>
</dbReference>
<accession>A0ABX1VGN2</accession>
<keyword evidence="6" id="KW-0963">Cytoplasm</keyword>
<sequence>MSAPLASGPTVPLGRIPGETDLSDCGPGRPLHFILGPCVIEGEDFVLKAADRVASIAADLGVPAVFKCSFDKANRTSASSFRGPGLDEGLRIMEKAGAATGLPLTTDVHLPSQCDAVAQVIDVLQIPAFLARQTDLLEAAAAAVLKHGGAVNVKKPQFVAPEDTRHAVEKLRGAGCDRVLLTERGSAFGYGRLVNDFTGLAVMASFGVPVVFDATHSVQRPGGATTGGNRAAVPPLARAAVAAGVDAVFLECHPDPDNAQSDGPNQVDFKDVPDLLRSLVRLREVVLNLH</sequence>
<comment type="subcellular location">
    <subcellularLocation>
        <location evidence="1">Cytoplasm</location>
    </subcellularLocation>
</comment>
<dbReference type="NCBIfam" id="NF003543">
    <property type="entry name" value="PRK05198.1"/>
    <property type="match status" value="1"/>
</dbReference>
<evidence type="ECO:0000256" key="5">
    <source>
        <dbReference type="ARBA" id="ARBA00012693"/>
    </source>
</evidence>
<dbReference type="SUPFAM" id="SSF51569">
    <property type="entry name" value="Aldolase"/>
    <property type="match status" value="1"/>
</dbReference>
<evidence type="ECO:0000256" key="4">
    <source>
        <dbReference type="ARBA" id="ARBA00010499"/>
    </source>
</evidence>
<comment type="similarity">
    <text evidence="4">Belongs to the KdsA family.</text>
</comment>
<dbReference type="Gene3D" id="3.20.20.70">
    <property type="entry name" value="Aldolase class I"/>
    <property type="match status" value="1"/>
</dbReference>
<dbReference type="InterPro" id="IPR006218">
    <property type="entry name" value="DAHP1/KDSA"/>
</dbReference>
<evidence type="ECO:0000256" key="6">
    <source>
        <dbReference type="ARBA" id="ARBA00022490"/>
    </source>
</evidence>
<reference evidence="10 11" key="1">
    <citation type="journal article" date="2020" name="Syst. Appl. Microbiol.">
        <title>Alienimonas chondri sp. nov., a novel planctomycete isolated from the biofilm of the red alga Chondrus crispus.</title>
        <authorList>
            <person name="Vitorino I."/>
            <person name="Albuquerque L."/>
            <person name="Wiegand S."/>
            <person name="Kallscheuer N."/>
            <person name="da Costa M.S."/>
            <person name="Lobo-da-Cunha A."/>
            <person name="Jogler C."/>
            <person name="Lage O.M."/>
        </authorList>
    </citation>
    <scope>NUCLEOTIDE SEQUENCE [LARGE SCALE GENOMIC DNA]</scope>
    <source>
        <strain evidence="10 11">LzC2</strain>
    </source>
</reference>
<evidence type="ECO:0000313" key="10">
    <source>
        <dbReference type="EMBL" id="NNJ26720.1"/>
    </source>
</evidence>
<dbReference type="GO" id="GO:0008676">
    <property type="term" value="F:3-deoxy-8-phosphooctulonate synthase activity"/>
    <property type="evidence" value="ECO:0007669"/>
    <property type="project" value="UniProtKB-EC"/>
</dbReference>
<evidence type="ECO:0000313" key="11">
    <source>
        <dbReference type="Proteomes" id="UP000609651"/>
    </source>
</evidence>
<keyword evidence="7 10" id="KW-0808">Transferase</keyword>
<gene>
    <name evidence="10" type="primary">kdsA</name>
    <name evidence="10" type="ORF">LzC2_28110</name>
</gene>
<dbReference type="PANTHER" id="PTHR21057">
    <property type="entry name" value="PHOSPHO-2-DEHYDRO-3-DEOXYHEPTONATE ALDOLASE"/>
    <property type="match status" value="1"/>
</dbReference>
<evidence type="ECO:0000256" key="2">
    <source>
        <dbReference type="ARBA" id="ARBA00004756"/>
    </source>
</evidence>
<dbReference type="Pfam" id="PF00793">
    <property type="entry name" value="DAHP_synth_1"/>
    <property type="match status" value="1"/>
</dbReference>
<evidence type="ECO:0000256" key="8">
    <source>
        <dbReference type="ARBA" id="ARBA00049112"/>
    </source>
</evidence>
<evidence type="ECO:0000256" key="7">
    <source>
        <dbReference type="ARBA" id="ARBA00022679"/>
    </source>
</evidence>
<dbReference type="EMBL" id="WTPX01000094">
    <property type="protein sequence ID" value="NNJ26720.1"/>
    <property type="molecule type" value="Genomic_DNA"/>
</dbReference>
<proteinExistence type="inferred from homology"/>
<dbReference type="EC" id="2.5.1.55" evidence="5"/>
<keyword evidence="11" id="KW-1185">Reference proteome</keyword>
<evidence type="ECO:0000256" key="3">
    <source>
        <dbReference type="ARBA" id="ARBA00004845"/>
    </source>
</evidence>
<protein>
    <recommendedName>
        <fullName evidence="5">3-deoxy-8-phosphooctulonate synthase</fullName>
        <ecNumber evidence="5">2.5.1.55</ecNumber>
    </recommendedName>
</protein>
<comment type="pathway">
    <text evidence="2">Bacterial outer membrane biogenesis; lipopolysaccharide biosynthesis.</text>
</comment>
<comment type="catalytic activity">
    <reaction evidence="8">
        <text>D-arabinose 5-phosphate + phosphoenolpyruvate + H2O = 3-deoxy-alpha-D-manno-2-octulosonate-8-phosphate + phosphate</text>
        <dbReference type="Rhea" id="RHEA:14053"/>
        <dbReference type="ChEBI" id="CHEBI:15377"/>
        <dbReference type="ChEBI" id="CHEBI:43474"/>
        <dbReference type="ChEBI" id="CHEBI:57693"/>
        <dbReference type="ChEBI" id="CHEBI:58702"/>
        <dbReference type="ChEBI" id="CHEBI:85985"/>
        <dbReference type="EC" id="2.5.1.55"/>
    </reaction>
</comment>
<comment type="pathway">
    <text evidence="3">Carbohydrate biosynthesis; 3-deoxy-D-manno-octulosonate biosynthesis; 3-deoxy-D-manno-octulosonate from D-ribulose 5-phosphate: step 2/3.</text>
</comment>
<dbReference type="InterPro" id="IPR013785">
    <property type="entry name" value="Aldolase_TIM"/>
</dbReference>
<evidence type="ECO:0000259" key="9">
    <source>
        <dbReference type="Pfam" id="PF00793"/>
    </source>
</evidence>
<dbReference type="Proteomes" id="UP000609651">
    <property type="component" value="Unassembled WGS sequence"/>
</dbReference>